<keyword evidence="2" id="KW-1185">Reference proteome</keyword>
<proteinExistence type="predicted"/>
<gene>
    <name evidence="1" type="ORF">ACFQRI_00200</name>
</gene>
<comment type="caution">
    <text evidence="1">The sequence shown here is derived from an EMBL/GenBank/DDBJ whole genome shotgun (WGS) entry which is preliminary data.</text>
</comment>
<evidence type="ECO:0000313" key="2">
    <source>
        <dbReference type="Proteomes" id="UP001596504"/>
    </source>
</evidence>
<dbReference type="RefSeq" id="WP_380662682.1">
    <property type="nucleotide sequence ID" value="NZ_JBHTCJ010000001.1"/>
</dbReference>
<evidence type="ECO:0000313" key="1">
    <source>
        <dbReference type="EMBL" id="MFC7339812.1"/>
    </source>
</evidence>
<dbReference type="EMBL" id="JBHTCJ010000001">
    <property type="protein sequence ID" value="MFC7339812.1"/>
    <property type="molecule type" value="Genomic_DNA"/>
</dbReference>
<dbReference type="Proteomes" id="UP001596504">
    <property type="component" value="Unassembled WGS sequence"/>
</dbReference>
<protein>
    <submittedName>
        <fullName evidence="1">Uncharacterized protein</fullName>
    </submittedName>
</protein>
<accession>A0ABW2LFM8</accession>
<organism evidence="1 2">
    <name type="scientific">Saccharopolyspora griseoalba</name>
    <dbReference type="NCBI Taxonomy" id="1431848"/>
    <lineage>
        <taxon>Bacteria</taxon>
        <taxon>Bacillati</taxon>
        <taxon>Actinomycetota</taxon>
        <taxon>Actinomycetes</taxon>
        <taxon>Pseudonocardiales</taxon>
        <taxon>Pseudonocardiaceae</taxon>
        <taxon>Saccharopolyspora</taxon>
    </lineage>
</organism>
<sequence length="88" mass="8853">MSTTNPATAADAGLNPRQRAMLRAVAGGRSQITCSSEPDLYVDGLPCCDQHSARDLVRTGLICPLASAGIGQLVAAGITASGRDALGA</sequence>
<reference evidence="2" key="1">
    <citation type="journal article" date="2019" name="Int. J. Syst. Evol. Microbiol.">
        <title>The Global Catalogue of Microorganisms (GCM) 10K type strain sequencing project: providing services to taxonomists for standard genome sequencing and annotation.</title>
        <authorList>
            <consortium name="The Broad Institute Genomics Platform"/>
            <consortium name="The Broad Institute Genome Sequencing Center for Infectious Disease"/>
            <person name="Wu L."/>
            <person name="Ma J."/>
        </authorList>
    </citation>
    <scope>NUCLEOTIDE SEQUENCE [LARGE SCALE GENOMIC DNA]</scope>
    <source>
        <strain evidence="2">WLHS5</strain>
    </source>
</reference>
<name>A0ABW2LFM8_9PSEU</name>